<organism evidence="1 2">
    <name type="scientific">Paraclostridium ghonii</name>
    <dbReference type="NCBI Taxonomy" id="29358"/>
    <lineage>
        <taxon>Bacteria</taxon>
        <taxon>Bacillati</taxon>
        <taxon>Bacillota</taxon>
        <taxon>Clostridia</taxon>
        <taxon>Peptostreptococcales</taxon>
        <taxon>Peptostreptococcaceae</taxon>
        <taxon>Paraclostridium</taxon>
    </lineage>
</organism>
<accession>A0ABU0N5K5</accession>
<evidence type="ECO:0000313" key="1">
    <source>
        <dbReference type="EMBL" id="MDQ0557976.1"/>
    </source>
</evidence>
<keyword evidence="2" id="KW-1185">Reference proteome</keyword>
<protein>
    <submittedName>
        <fullName evidence="1">Cys-rich peptide (Clo7bot family)</fullName>
    </submittedName>
</protein>
<dbReference type="EMBL" id="JAUSWG010000016">
    <property type="protein sequence ID" value="MDQ0557976.1"/>
    <property type="molecule type" value="Genomic_DNA"/>
</dbReference>
<proteinExistence type="predicted"/>
<reference evidence="1 2" key="1">
    <citation type="submission" date="2023-07" db="EMBL/GenBank/DDBJ databases">
        <title>Genomic Encyclopedia of Type Strains, Phase IV (KMG-IV): sequencing the most valuable type-strain genomes for metagenomic binning, comparative biology and taxonomic classification.</title>
        <authorList>
            <person name="Goeker M."/>
        </authorList>
    </citation>
    <scope>NUCLEOTIDE SEQUENCE [LARGE SCALE GENOMIC DNA]</scope>
    <source>
        <strain evidence="1 2">DSM 15049</strain>
    </source>
</reference>
<dbReference type="Proteomes" id="UP001232584">
    <property type="component" value="Unassembled WGS sequence"/>
</dbReference>
<gene>
    <name evidence="1" type="ORF">QOZ92_003111</name>
</gene>
<dbReference type="NCBIfam" id="TIGR04333">
    <property type="entry name" value="Clo7Bot_mod_Cys"/>
    <property type="match status" value="1"/>
</dbReference>
<name>A0ABU0N5K5_9FIRM</name>
<dbReference type="RefSeq" id="WP_307509815.1">
    <property type="nucleotide sequence ID" value="NZ_BAAACE010000001.1"/>
</dbReference>
<comment type="caution">
    <text evidence="1">The sequence shown here is derived from an EMBL/GenBank/DDBJ whole genome shotgun (WGS) entry which is preliminary data.</text>
</comment>
<dbReference type="InterPro" id="IPR027601">
    <property type="entry name" value="Clo7Bot_mod_Cys"/>
</dbReference>
<sequence>MKFIKKPLTKFNEGYCFCSQCIGKCGSNSGCVKFIQNV</sequence>
<evidence type="ECO:0000313" key="2">
    <source>
        <dbReference type="Proteomes" id="UP001232584"/>
    </source>
</evidence>